<dbReference type="Gene3D" id="3.40.50.1110">
    <property type="entry name" value="SGNH hydrolase"/>
    <property type="match status" value="1"/>
</dbReference>
<dbReference type="InterPro" id="IPR013830">
    <property type="entry name" value="SGNH_hydro"/>
</dbReference>
<dbReference type="EMBL" id="RJVJ01000001">
    <property type="protein sequence ID" value="ROR46032.1"/>
    <property type="molecule type" value="Genomic_DNA"/>
</dbReference>
<evidence type="ECO:0000313" key="3">
    <source>
        <dbReference type="EMBL" id="ROR46032.1"/>
    </source>
</evidence>
<dbReference type="AlphaFoldDB" id="A0A8G1UL75"/>
<dbReference type="CDD" id="cd01830">
    <property type="entry name" value="XynE_like"/>
    <property type="match status" value="1"/>
</dbReference>
<accession>A0A8G1UL75</accession>
<feature type="compositionally biased region" description="Low complexity" evidence="1">
    <location>
        <begin position="49"/>
        <end position="66"/>
    </location>
</feature>
<gene>
    <name evidence="3" type="ORF">EDD39_4287</name>
</gene>
<dbReference type="InterPro" id="IPR053140">
    <property type="entry name" value="GDSL_Rv0518-like"/>
</dbReference>
<name>A0A8G1UL75_9ACTN</name>
<organism evidence="3 4">
    <name type="scientific">Kitasatospora cineracea</name>
    <dbReference type="NCBI Taxonomy" id="88074"/>
    <lineage>
        <taxon>Bacteria</taxon>
        <taxon>Bacillati</taxon>
        <taxon>Actinomycetota</taxon>
        <taxon>Actinomycetes</taxon>
        <taxon>Kitasatosporales</taxon>
        <taxon>Streptomycetaceae</taxon>
        <taxon>Kitasatospora</taxon>
    </lineage>
</organism>
<dbReference type="Proteomes" id="UP000267408">
    <property type="component" value="Unassembled WGS sequence"/>
</dbReference>
<evidence type="ECO:0000259" key="2">
    <source>
        <dbReference type="Pfam" id="PF13472"/>
    </source>
</evidence>
<feature type="region of interest" description="Disordered" evidence="1">
    <location>
        <begin position="49"/>
        <end position="71"/>
    </location>
</feature>
<evidence type="ECO:0000256" key="1">
    <source>
        <dbReference type="SAM" id="MobiDB-lite"/>
    </source>
</evidence>
<feature type="domain" description="SGNH hydrolase-type esterase" evidence="2">
    <location>
        <begin position="257"/>
        <end position="450"/>
    </location>
</feature>
<sequence length="465" mass="48081">MTGPDGIGRGPYVKTTALRRWTTTTAAVVATVALTVTAAAFGGTLAGRAGSGSHAGAQPAAAADAAGHGHEHWVDTWTSMPQLTEPGNMPPAPYTQDGAVFADTTLRQTVHVTLGGCSLRLHVSNAFGGAALPVTAVSVARPDGGRSGARAIVPGSARAVTFGGRPGVTVPVGAQMVADPLDFPVAAGETLTVTMYLATGQQSTAVTSHPGSRTTSYMLRGDHLDDADLDGAAQVNHWYFLSAVEVQAPAADRATVVLGDSLADGRGSTDNGDDRWPDRLRARLAQHADTAGTAVLNQAAGGNRVLNDGLGPNALSRLDRDVFAQPGVTSLVVSEGVNDLGTADATPAAQQAVTADLIDAYRQIVLRAHAQGIRVYGATLTPFGGSQYDDAAGLREASRQAVNAWIRTSGEFDAVLDFDRAARDPQAPRRLRPDLDVGDHLHFNPAGYQVLADSVPLRLFGPGAR</sequence>
<dbReference type="SUPFAM" id="SSF52266">
    <property type="entry name" value="SGNH hydrolase"/>
    <property type="match status" value="1"/>
</dbReference>
<dbReference type="PANTHER" id="PTHR43784:SF2">
    <property type="entry name" value="GDSL-LIKE LIPASE_ACYLHYDROLASE, PUTATIVE (AFU_ORTHOLOGUE AFUA_2G00820)-RELATED"/>
    <property type="match status" value="1"/>
</dbReference>
<protein>
    <submittedName>
        <fullName evidence="3">Lysophospholipase L1-like esterase</fullName>
    </submittedName>
</protein>
<dbReference type="PANTHER" id="PTHR43784">
    <property type="entry name" value="GDSL-LIKE LIPASE/ACYLHYDROLASE, PUTATIVE (AFU_ORTHOLOGUE AFUA_2G00820)-RELATED"/>
    <property type="match status" value="1"/>
</dbReference>
<reference evidence="3 4" key="1">
    <citation type="submission" date="2018-11" db="EMBL/GenBank/DDBJ databases">
        <title>Sequencing the genomes of 1000 actinobacteria strains.</title>
        <authorList>
            <person name="Klenk H.-P."/>
        </authorList>
    </citation>
    <scope>NUCLEOTIDE SEQUENCE [LARGE SCALE GENOMIC DNA]</scope>
    <source>
        <strain evidence="3 4">DSM 44780</strain>
    </source>
</reference>
<dbReference type="Pfam" id="PF13472">
    <property type="entry name" value="Lipase_GDSL_2"/>
    <property type="match status" value="1"/>
</dbReference>
<dbReference type="OrthoDB" id="1828825at2"/>
<proteinExistence type="predicted"/>
<comment type="caution">
    <text evidence="3">The sequence shown here is derived from an EMBL/GenBank/DDBJ whole genome shotgun (WGS) entry which is preliminary data.</text>
</comment>
<evidence type="ECO:0000313" key="4">
    <source>
        <dbReference type="Proteomes" id="UP000267408"/>
    </source>
</evidence>
<dbReference type="InterPro" id="IPR036514">
    <property type="entry name" value="SGNH_hydro_sf"/>
</dbReference>